<dbReference type="RefSeq" id="WP_264727126.1">
    <property type="nucleotide sequence ID" value="NZ_JAPDNR010000001.1"/>
</dbReference>
<dbReference type="SUPFAM" id="SSF48452">
    <property type="entry name" value="TPR-like"/>
    <property type="match status" value="1"/>
</dbReference>
<proteinExistence type="predicted"/>
<evidence type="ECO:0000313" key="2">
    <source>
        <dbReference type="Proteomes" id="UP001207742"/>
    </source>
</evidence>
<comment type="caution">
    <text evidence="1">The sequence shown here is derived from an EMBL/GenBank/DDBJ whole genome shotgun (WGS) entry which is preliminary data.</text>
</comment>
<dbReference type="Gene3D" id="1.25.40.390">
    <property type="match status" value="1"/>
</dbReference>
<evidence type="ECO:0000313" key="1">
    <source>
        <dbReference type="EMBL" id="MCW3482584.1"/>
    </source>
</evidence>
<accession>A0ABT3IF50</accession>
<dbReference type="PROSITE" id="PS51257">
    <property type="entry name" value="PROKAR_LIPOPROTEIN"/>
    <property type="match status" value="1"/>
</dbReference>
<protein>
    <submittedName>
        <fullName evidence="1">SusD/RagB family nutrient-binding outer membrane lipoprotein</fullName>
    </submittedName>
</protein>
<sequence>MKKIYLFLLLTAAGCSKFDEINTNPDKPVTVTSPMLATRLILDITRGDLGQTKSFMQHALLGKYISWSENQEANQYNKFGRISYSNLLVLNNVEKMISFAPDEKSRNTYKALGNFISAWKFYHLTMQVGDIPYKDALKGEAGVIQPAYNTQKEVLLGILASLDEADQLFANGSDFSGDPVYNGKVAKWRKMVNSFELRVLLSLYKKTGDADLQVMKRFQQIVNNRPLFSGNEDNFQLTYSDVAGQKYPFYKENNQFIIYNMVSDVLINRLKALQDRRLFYYAAPDPILVKGGAAANTYAAYKGVDPAATGDQVGAVASSKDYSPLNARYTELPAGEPVYLMGYAQLQFILAEAAMRGWINSSAEQYYNNGITAGMKFTADFTPDNAAYHHGMPITDTYIRDYIASAAVKFAATPREQLEQIITQEYLTTFMQAPYNAYFEYRRTGYPAFPINPASNQNIPADKMPVRWLYPQRELDYNGDNVTRATTAQYGTDHSNGVMWILKD</sequence>
<keyword evidence="2" id="KW-1185">Reference proteome</keyword>
<dbReference type="InterPro" id="IPR041662">
    <property type="entry name" value="SusD-like_2"/>
</dbReference>
<gene>
    <name evidence="1" type="ORF">OL497_01645</name>
</gene>
<reference evidence="1 2" key="1">
    <citation type="submission" date="2022-10" db="EMBL/GenBank/DDBJ databases">
        <title>Chitinophaga nivalis PC15 sp. nov., isolated from Pyeongchang county, South Korea.</title>
        <authorList>
            <person name="Trinh H.N."/>
        </authorList>
    </citation>
    <scope>NUCLEOTIDE SEQUENCE [LARGE SCALE GENOMIC DNA]</scope>
    <source>
        <strain evidence="1 2">PC14</strain>
    </source>
</reference>
<dbReference type="Pfam" id="PF12771">
    <property type="entry name" value="SusD-like_2"/>
    <property type="match status" value="1"/>
</dbReference>
<dbReference type="Proteomes" id="UP001207742">
    <property type="component" value="Unassembled WGS sequence"/>
</dbReference>
<dbReference type="InterPro" id="IPR011990">
    <property type="entry name" value="TPR-like_helical_dom_sf"/>
</dbReference>
<dbReference type="EMBL" id="JAPDNS010000001">
    <property type="protein sequence ID" value="MCW3482584.1"/>
    <property type="molecule type" value="Genomic_DNA"/>
</dbReference>
<name>A0ABT3IF50_9BACT</name>
<organism evidence="1 2">
    <name type="scientific">Chitinophaga nivalis</name>
    <dbReference type="NCBI Taxonomy" id="2991709"/>
    <lineage>
        <taxon>Bacteria</taxon>
        <taxon>Pseudomonadati</taxon>
        <taxon>Bacteroidota</taxon>
        <taxon>Chitinophagia</taxon>
        <taxon>Chitinophagales</taxon>
        <taxon>Chitinophagaceae</taxon>
        <taxon>Chitinophaga</taxon>
    </lineage>
</organism>
<keyword evidence="1" id="KW-0449">Lipoprotein</keyword>